<dbReference type="InterPro" id="IPR043779">
    <property type="entry name" value="DUF5721"/>
</dbReference>
<comment type="caution">
    <text evidence="1">The sequence shown here is derived from an EMBL/GenBank/DDBJ whole genome shotgun (WGS) entry which is preliminary data.</text>
</comment>
<dbReference type="Pfam" id="PF18988">
    <property type="entry name" value="DUF5721"/>
    <property type="match status" value="1"/>
</dbReference>
<protein>
    <submittedName>
        <fullName evidence="1">Uncharacterized protein</fullName>
    </submittedName>
</protein>
<accession>A0A419T781</accession>
<organism evidence="1 2">
    <name type="scientific">Lacrimispora algidixylanolytica</name>
    <dbReference type="NCBI Taxonomy" id="94868"/>
    <lineage>
        <taxon>Bacteria</taxon>
        <taxon>Bacillati</taxon>
        <taxon>Bacillota</taxon>
        <taxon>Clostridia</taxon>
        <taxon>Lachnospirales</taxon>
        <taxon>Lachnospiraceae</taxon>
        <taxon>Lacrimispora</taxon>
    </lineage>
</organism>
<dbReference type="OrthoDB" id="9787986at2"/>
<dbReference type="AlphaFoldDB" id="A0A419T781"/>
<proteinExistence type="predicted"/>
<evidence type="ECO:0000313" key="2">
    <source>
        <dbReference type="Proteomes" id="UP000284277"/>
    </source>
</evidence>
<gene>
    <name evidence="1" type="ORF">BET01_14815</name>
</gene>
<dbReference type="Proteomes" id="UP000284277">
    <property type="component" value="Unassembled WGS sequence"/>
</dbReference>
<sequence length="165" mass="19099">MISVKIEDIKSFTSKLFVGEVFDHFLVKEVSVSTYNIFTIDGTIKNGYYSKEEMEEQGIGTYSTWTALKPFCFSMVKGKRLPTSFRIILLMPEDETERFLSTKNIGFPKEQVKGLYVNIRYEDEKLTCITGTSVSVFTMDKTLDEEWDNGFKGFLKQNQIPFEEE</sequence>
<name>A0A419T781_9FIRM</name>
<dbReference type="EMBL" id="MCIA01000007">
    <property type="protein sequence ID" value="RKD33295.1"/>
    <property type="molecule type" value="Genomic_DNA"/>
</dbReference>
<dbReference type="RefSeq" id="WP_120195856.1">
    <property type="nucleotide sequence ID" value="NZ_MCIA01000007.1"/>
</dbReference>
<evidence type="ECO:0000313" key="1">
    <source>
        <dbReference type="EMBL" id="RKD33295.1"/>
    </source>
</evidence>
<reference evidence="1 2" key="1">
    <citation type="submission" date="2016-08" db="EMBL/GenBank/DDBJ databases">
        <title>A new outlook on sporulation: Clostridium algidixylanolyticum.</title>
        <authorList>
            <person name="Poppleton D.I."/>
            <person name="Gribaldo S."/>
        </authorList>
    </citation>
    <scope>NUCLEOTIDE SEQUENCE [LARGE SCALE GENOMIC DNA]</scope>
    <source>
        <strain evidence="1 2">SPL73</strain>
    </source>
</reference>
<keyword evidence="2" id="KW-1185">Reference proteome</keyword>